<evidence type="ECO:0000313" key="5">
    <source>
        <dbReference type="Proteomes" id="UP001178148"/>
    </source>
</evidence>
<dbReference type="PANTHER" id="PTHR42760:SF135">
    <property type="entry name" value="BLL7886 PROTEIN"/>
    <property type="match status" value="1"/>
</dbReference>
<keyword evidence="5" id="KW-1185">Reference proteome</keyword>
<dbReference type="PROSITE" id="PS00061">
    <property type="entry name" value="ADH_SHORT"/>
    <property type="match status" value="1"/>
</dbReference>
<dbReference type="SUPFAM" id="SSF51735">
    <property type="entry name" value="NAD(P)-binding Rossmann-fold domains"/>
    <property type="match status" value="1"/>
</dbReference>
<dbReference type="PRINTS" id="PR00080">
    <property type="entry name" value="SDRFAMILY"/>
</dbReference>
<proteinExistence type="inferred from homology"/>
<feature type="domain" description="Ketoreductase" evidence="3">
    <location>
        <begin position="6"/>
        <end position="199"/>
    </location>
</feature>
<dbReference type="Proteomes" id="UP001178148">
    <property type="component" value="Unassembled WGS sequence"/>
</dbReference>
<dbReference type="Pfam" id="PF13561">
    <property type="entry name" value="adh_short_C2"/>
    <property type="match status" value="1"/>
</dbReference>
<gene>
    <name evidence="4" type="ORF">QS748_09400</name>
</gene>
<dbReference type="Gene3D" id="3.40.50.720">
    <property type="entry name" value="NAD(P)-binding Rossmann-like Domain"/>
    <property type="match status" value="1"/>
</dbReference>
<dbReference type="SMART" id="SM00822">
    <property type="entry name" value="PKS_KR"/>
    <property type="match status" value="1"/>
</dbReference>
<accession>A0AA90SY86</accession>
<evidence type="ECO:0000313" key="4">
    <source>
        <dbReference type="EMBL" id="MDP0589378.1"/>
    </source>
</evidence>
<comment type="caution">
    <text evidence="4">The sequence shown here is derived from an EMBL/GenBank/DDBJ whole genome shotgun (WGS) entry which is preliminary data.</text>
</comment>
<evidence type="ECO:0000259" key="3">
    <source>
        <dbReference type="SMART" id="SM00822"/>
    </source>
</evidence>
<evidence type="ECO:0000256" key="2">
    <source>
        <dbReference type="ARBA" id="ARBA00023002"/>
    </source>
</evidence>
<comment type="similarity">
    <text evidence="1">Belongs to the short-chain dehydrogenases/reductases (SDR) family.</text>
</comment>
<dbReference type="InterPro" id="IPR036291">
    <property type="entry name" value="NAD(P)-bd_dom_sf"/>
</dbReference>
<dbReference type="EMBL" id="JASXSV010000013">
    <property type="protein sequence ID" value="MDP0589378.1"/>
    <property type="molecule type" value="Genomic_DNA"/>
</dbReference>
<dbReference type="InterPro" id="IPR020904">
    <property type="entry name" value="Sc_DH/Rdtase_CS"/>
</dbReference>
<protein>
    <submittedName>
        <fullName evidence="4">SDR family oxidoreductase</fullName>
    </submittedName>
</protein>
<dbReference type="InterPro" id="IPR002347">
    <property type="entry name" value="SDR_fam"/>
</dbReference>
<keyword evidence="2" id="KW-0560">Oxidoreductase</keyword>
<dbReference type="NCBIfam" id="NF006072">
    <property type="entry name" value="PRK08217.1"/>
    <property type="match status" value="1"/>
</dbReference>
<dbReference type="FunFam" id="3.40.50.720:FF:000173">
    <property type="entry name" value="3-oxoacyl-[acyl-carrier protein] reductase"/>
    <property type="match status" value="1"/>
</dbReference>
<name>A0AA90SY86_9GAMM</name>
<dbReference type="PANTHER" id="PTHR42760">
    <property type="entry name" value="SHORT-CHAIN DEHYDROGENASES/REDUCTASES FAMILY MEMBER"/>
    <property type="match status" value="1"/>
</dbReference>
<evidence type="ECO:0000256" key="1">
    <source>
        <dbReference type="ARBA" id="ARBA00006484"/>
    </source>
</evidence>
<dbReference type="GO" id="GO:0016616">
    <property type="term" value="F:oxidoreductase activity, acting on the CH-OH group of donors, NAD or NADP as acceptor"/>
    <property type="evidence" value="ECO:0007669"/>
    <property type="project" value="TreeGrafter"/>
</dbReference>
<reference evidence="4 5" key="1">
    <citation type="journal article" date="2023" name="bioRxiv">
        <title>An intranuclear bacterial parasite of deep-sea mussels expresses apoptosis inhibitors acquired from its host.</title>
        <authorList>
            <person name="Gonzalez Porras M.A."/>
            <person name="Assie A."/>
            <person name="Tietjen M."/>
            <person name="Violette M."/>
            <person name="Kleiner M."/>
            <person name="Gruber-Vodicka H."/>
            <person name="Dubilier N."/>
            <person name="Leisch N."/>
        </authorList>
    </citation>
    <scope>NUCLEOTIDE SEQUENCE [LARGE SCALE GENOMIC DNA]</scope>
    <source>
        <strain evidence="4">IAP13</strain>
    </source>
</reference>
<dbReference type="InterPro" id="IPR057326">
    <property type="entry name" value="KR_dom"/>
</dbReference>
<dbReference type="PRINTS" id="PR00081">
    <property type="entry name" value="GDHRDH"/>
</dbReference>
<sequence length="253" mass="26742">MNLYNKNIVITGAAQGLGQTMAIHLAQRGANLALIDLNKDKLETTVSLCNKVGVKVIATTADVSDESQIENAINNISETLGPLHGLINNAGILKDGLLVKTSEGKVIGKLSLDQWQSVININLTGVFLCGREIAAHMIEADSKGVIINIASISRSGNFGQSNYAAAKAGVVALTTTWAKELSRHNIRCAAIAPGMIETEMTAAMKPEAKAKINAGIPLGHMGLPEDIAQTAAFIFENDYINGRVIEVDGGLRL</sequence>
<organism evidence="4 5">
    <name type="scientific">Candidatus Endonucleibacter bathymodioli</name>
    <dbReference type="NCBI Taxonomy" id="539814"/>
    <lineage>
        <taxon>Bacteria</taxon>
        <taxon>Pseudomonadati</taxon>
        <taxon>Pseudomonadota</taxon>
        <taxon>Gammaproteobacteria</taxon>
        <taxon>Oceanospirillales</taxon>
        <taxon>Endozoicomonadaceae</taxon>
        <taxon>Candidatus Endonucleibacter</taxon>
    </lineage>
</organism>
<dbReference type="AlphaFoldDB" id="A0AA90SY86"/>
<dbReference type="GO" id="GO:0030497">
    <property type="term" value="P:fatty acid elongation"/>
    <property type="evidence" value="ECO:0007669"/>
    <property type="project" value="TreeGrafter"/>
</dbReference>